<dbReference type="Proteomes" id="UP001054252">
    <property type="component" value="Unassembled WGS sequence"/>
</dbReference>
<gene>
    <name evidence="1" type="ORF">SLEP1_g50780</name>
</gene>
<evidence type="ECO:0000313" key="1">
    <source>
        <dbReference type="EMBL" id="GKV43492.1"/>
    </source>
</evidence>
<sequence>MDKMRIWMRGQERDRRSRGKWRSQEQRYERNGEQLVHQGRGRQFQLDRRVDCGVHKQSVPFFFTNFPKDWNYEQMWDCQGSGDNPIPSRSVLYGSTYQTKRFDVARVLISTSYSEVISKIMKVKINGEFYNIKCVEEEAPLNIFSMKSDYIINNPIDKEHSSDYWGQSSSAEGQSFFGDEGRFSVLSCKEVGDQEDMGDAQGLELEEAKSLNSNCSIGVKGSRSITSLANDGIARKTI</sequence>
<keyword evidence="2" id="KW-1185">Reference proteome</keyword>
<evidence type="ECO:0000313" key="2">
    <source>
        <dbReference type="Proteomes" id="UP001054252"/>
    </source>
</evidence>
<protein>
    <submittedName>
        <fullName evidence="1">Uncharacterized protein</fullName>
    </submittedName>
</protein>
<accession>A0AAV5M4B6</accession>
<comment type="caution">
    <text evidence="1">The sequence shown here is derived from an EMBL/GenBank/DDBJ whole genome shotgun (WGS) entry which is preliminary data.</text>
</comment>
<dbReference type="AlphaFoldDB" id="A0AAV5M4B6"/>
<name>A0AAV5M4B6_9ROSI</name>
<dbReference type="EMBL" id="BPVZ01000169">
    <property type="protein sequence ID" value="GKV43492.1"/>
    <property type="molecule type" value="Genomic_DNA"/>
</dbReference>
<reference evidence="1 2" key="1">
    <citation type="journal article" date="2021" name="Commun. Biol.">
        <title>The genome of Shorea leprosula (Dipterocarpaceae) highlights the ecological relevance of drought in aseasonal tropical rainforests.</title>
        <authorList>
            <person name="Ng K.K.S."/>
            <person name="Kobayashi M.J."/>
            <person name="Fawcett J.A."/>
            <person name="Hatakeyama M."/>
            <person name="Paape T."/>
            <person name="Ng C.H."/>
            <person name="Ang C.C."/>
            <person name="Tnah L.H."/>
            <person name="Lee C.T."/>
            <person name="Nishiyama T."/>
            <person name="Sese J."/>
            <person name="O'Brien M.J."/>
            <person name="Copetti D."/>
            <person name="Mohd Noor M.I."/>
            <person name="Ong R.C."/>
            <person name="Putra M."/>
            <person name="Sireger I.Z."/>
            <person name="Indrioko S."/>
            <person name="Kosugi Y."/>
            <person name="Izuno A."/>
            <person name="Isagi Y."/>
            <person name="Lee S.L."/>
            <person name="Shimizu K.K."/>
        </authorList>
    </citation>
    <scope>NUCLEOTIDE SEQUENCE [LARGE SCALE GENOMIC DNA]</scope>
    <source>
        <strain evidence="1">214</strain>
    </source>
</reference>
<organism evidence="1 2">
    <name type="scientific">Rubroshorea leprosula</name>
    <dbReference type="NCBI Taxonomy" id="152421"/>
    <lineage>
        <taxon>Eukaryota</taxon>
        <taxon>Viridiplantae</taxon>
        <taxon>Streptophyta</taxon>
        <taxon>Embryophyta</taxon>
        <taxon>Tracheophyta</taxon>
        <taxon>Spermatophyta</taxon>
        <taxon>Magnoliopsida</taxon>
        <taxon>eudicotyledons</taxon>
        <taxon>Gunneridae</taxon>
        <taxon>Pentapetalae</taxon>
        <taxon>rosids</taxon>
        <taxon>malvids</taxon>
        <taxon>Malvales</taxon>
        <taxon>Dipterocarpaceae</taxon>
        <taxon>Rubroshorea</taxon>
    </lineage>
</organism>
<proteinExistence type="predicted"/>